<proteinExistence type="predicted"/>
<protein>
    <submittedName>
        <fullName evidence="1">Uncharacterized protein</fullName>
    </submittedName>
</protein>
<feature type="non-terminal residue" evidence="1">
    <location>
        <position position="1"/>
    </location>
</feature>
<dbReference type="EMBL" id="JABSTQ010010556">
    <property type="protein sequence ID" value="KAG0419967.1"/>
    <property type="molecule type" value="Genomic_DNA"/>
</dbReference>
<accession>A0AC60PHJ0</accession>
<reference evidence="1 2" key="1">
    <citation type="journal article" date="2020" name="Cell">
        <title>Large-Scale Comparative Analyses of Tick Genomes Elucidate Their Genetic Diversity and Vector Capacities.</title>
        <authorList>
            <consortium name="Tick Genome and Microbiome Consortium (TIGMIC)"/>
            <person name="Jia N."/>
            <person name="Wang J."/>
            <person name="Shi W."/>
            <person name="Du L."/>
            <person name="Sun Y."/>
            <person name="Zhan W."/>
            <person name="Jiang J.F."/>
            <person name="Wang Q."/>
            <person name="Zhang B."/>
            <person name="Ji P."/>
            <person name="Bell-Sakyi L."/>
            <person name="Cui X.M."/>
            <person name="Yuan T.T."/>
            <person name="Jiang B.G."/>
            <person name="Yang W.F."/>
            <person name="Lam T.T."/>
            <person name="Chang Q.C."/>
            <person name="Ding S.J."/>
            <person name="Wang X.J."/>
            <person name="Zhu J.G."/>
            <person name="Ruan X.D."/>
            <person name="Zhao L."/>
            <person name="Wei J.T."/>
            <person name="Ye R.Z."/>
            <person name="Que T.C."/>
            <person name="Du C.H."/>
            <person name="Zhou Y.H."/>
            <person name="Cheng J.X."/>
            <person name="Dai P.F."/>
            <person name="Guo W.B."/>
            <person name="Han X.H."/>
            <person name="Huang E.J."/>
            <person name="Li L.F."/>
            <person name="Wei W."/>
            <person name="Gao Y.C."/>
            <person name="Liu J.Z."/>
            <person name="Shao H.Z."/>
            <person name="Wang X."/>
            <person name="Wang C.C."/>
            <person name="Yang T.C."/>
            <person name="Huo Q.B."/>
            <person name="Li W."/>
            <person name="Chen H.Y."/>
            <person name="Chen S.E."/>
            <person name="Zhou L.G."/>
            <person name="Ni X.B."/>
            <person name="Tian J.H."/>
            <person name="Sheng Y."/>
            <person name="Liu T."/>
            <person name="Pan Y.S."/>
            <person name="Xia L.Y."/>
            <person name="Li J."/>
            <person name="Zhao F."/>
            <person name="Cao W.C."/>
        </authorList>
    </citation>
    <scope>NUCLEOTIDE SEQUENCE [LARGE SCALE GENOMIC DNA]</scope>
    <source>
        <strain evidence="1">Iper-2018</strain>
    </source>
</reference>
<keyword evidence="2" id="KW-1185">Reference proteome</keyword>
<name>A0AC60PHJ0_IXOPE</name>
<dbReference type="Proteomes" id="UP000805193">
    <property type="component" value="Unassembled WGS sequence"/>
</dbReference>
<sequence length="1102" mass="119179">DDKLEGFATRNSLNPEKPLSRWNFFVIHQLLGFPEDGLIDGKFLCLLHYESKLASSAVGAPSRSRGAFFVKGLRQIAGRSRADRSGFEPVNSGYVGRRLASELPSIHGPPPQATRKCCCFGGGQRYGGQPHPELLSPVNPAEDPPGSPYIEGAGRAGTTSGGAVARGRLPQFETALLILVLFGSSSLAAVVPERTTTVSTEPPVANLTSNPVSAALFQGPPVTSGSYWLRGPPEYVSLSGDIVVEYGLPSVGGPAGSGPGGLTAHVLAFKDDTVLAKTDVPRRGDSGRIVFACGLVHKAGRYYFQLVAADGETVLARSKQDTVVRWPEVVSHVPLILETYGSDVVVTFEFPYLRCPPLQQDDYGFTVSLVYRGTHAEPESWFQESVVDQKGLPSWAALRGQDVTLDCEAFDKAGFYQVRLTCADDTSLPVISESVPVRVVWSSRYMLNVAQSLIASCHDGINIVYRYPTTCSNVLVSCRRCTLSAVQAAERERVGAGEGSQISTPPSPQGSDSGGPKRPRQGTRLRSSSARYLFERRLPKGKHALTLGCHLFPEGYARFCFVYVSVARNGAVFELQKQCRPWTLEPGGRISGWGNWSQWSFCTGSCGRGTQSRYRLCGLPAGICRGSAFDTRTCSLEPCPETTLAPDTTTTTPLSSTYCLCGCTLSVFRKETIRYSASAPCDGPVSWIFKPFSAPRIVVQLTEVHLRSELEAISVRDGTSSLGVLLASLPHEESSVEDEGPLRIASLSGPIRIDFAPANHSHPPPVGDSATFKISFWEDNSTLGSSSSRTYSGPSLLPSSVHVMLAFLGSAVLVTTVVLVVAYRSRCCCNCWSEPSHKDRSLVSESLCSDELDHRPTVRLLGAAGSLTSISEISLEDEPASTEAPEKFSGESPEDFMDQACLFKSFGSVCTASVESTPVPRKRSDIFKVQSRSAKLTELLARKPTQPKKRVPVATVSPQPQSRLSTPRPPLRDHRHFKSLLKPAGDSVESLEGRQSSCCSRRTLKVTATTSGLRDSSVPLAASLSELSTSGTEDGFELDYYDYGCHDVPGSFFSAQVLGWPPFLPLPPDDELLELQLQHYTLPPPETDLVVTTHVNESEEEQ</sequence>
<comment type="caution">
    <text evidence="1">The sequence shown here is derived from an EMBL/GenBank/DDBJ whole genome shotgun (WGS) entry which is preliminary data.</text>
</comment>
<gene>
    <name evidence="1" type="ORF">HPB47_003752</name>
</gene>
<evidence type="ECO:0000313" key="1">
    <source>
        <dbReference type="EMBL" id="KAG0419967.1"/>
    </source>
</evidence>
<organism evidence="1 2">
    <name type="scientific">Ixodes persulcatus</name>
    <name type="common">Taiga tick</name>
    <dbReference type="NCBI Taxonomy" id="34615"/>
    <lineage>
        <taxon>Eukaryota</taxon>
        <taxon>Metazoa</taxon>
        <taxon>Ecdysozoa</taxon>
        <taxon>Arthropoda</taxon>
        <taxon>Chelicerata</taxon>
        <taxon>Arachnida</taxon>
        <taxon>Acari</taxon>
        <taxon>Parasitiformes</taxon>
        <taxon>Ixodida</taxon>
        <taxon>Ixodoidea</taxon>
        <taxon>Ixodidae</taxon>
        <taxon>Ixodinae</taxon>
        <taxon>Ixodes</taxon>
    </lineage>
</organism>
<evidence type="ECO:0000313" key="2">
    <source>
        <dbReference type="Proteomes" id="UP000805193"/>
    </source>
</evidence>